<keyword evidence="5 7" id="KW-1133">Transmembrane helix</keyword>
<comment type="subcellular location">
    <subcellularLocation>
        <location evidence="1 7">Cell membrane</location>
        <topology evidence="1 7">Multi-pass membrane protein</topology>
    </subcellularLocation>
</comment>
<dbReference type="InterPro" id="IPR000515">
    <property type="entry name" value="MetI-like"/>
</dbReference>
<keyword evidence="3" id="KW-1003">Cell membrane</keyword>
<feature type="transmembrane region" description="Helical" evidence="7">
    <location>
        <begin position="156"/>
        <end position="178"/>
    </location>
</feature>
<evidence type="ECO:0000256" key="5">
    <source>
        <dbReference type="ARBA" id="ARBA00022989"/>
    </source>
</evidence>
<reference evidence="9 10" key="1">
    <citation type="submission" date="2015-03" db="EMBL/GenBank/DDBJ databases">
        <authorList>
            <person name="Hassan Y.I."/>
            <person name="Lepp D."/>
            <person name="Zhou T."/>
        </authorList>
    </citation>
    <scope>NUCLEOTIDE SEQUENCE [LARGE SCALE GENOMIC DNA]</scope>
    <source>
        <strain evidence="9 10">GH2-10</strain>
    </source>
</reference>
<keyword evidence="4 7" id="KW-0812">Transmembrane</keyword>
<dbReference type="EMBL" id="LAJG01000024">
    <property type="protein sequence ID" value="KKB77777.1"/>
    <property type="molecule type" value="Genomic_DNA"/>
</dbReference>
<evidence type="ECO:0000256" key="3">
    <source>
        <dbReference type="ARBA" id="ARBA00022475"/>
    </source>
</evidence>
<dbReference type="Pfam" id="PF00528">
    <property type="entry name" value="BPD_transp_1"/>
    <property type="match status" value="1"/>
</dbReference>
<dbReference type="STRING" id="361041.VW35_14055"/>
<feature type="transmembrane region" description="Helical" evidence="7">
    <location>
        <begin position="72"/>
        <end position="93"/>
    </location>
</feature>
<proteinExistence type="inferred from homology"/>
<evidence type="ECO:0000256" key="6">
    <source>
        <dbReference type="ARBA" id="ARBA00023136"/>
    </source>
</evidence>
<sequence length="295" mass="32659">MTSTRSATLFAFALLAPALIYILTIVAYPLLDTFILSFTNASLRQDYDFVGWANYLRIFGAGNFTDVIIRTFVWTFFSVSIKMIIGMCGAVLLNAAIPGQTLFRVLTMPPWIVPMAIGIFMWGWMYNGQFGMISGLLQNFGIVNGPVAWLAYGNTAFWATIITDVWIGVPMVTIYFLAAMQSIPKDLYEAAWTDGAGRGYRFRRITLPLMVPAIITMSLLSLIATFNSFDIIWILTQGGPSGSTTTMIIDTYKTAMGSRKYGEGAARAVVICIFVSLFCLAYFRAVRKLSQGEAK</sequence>
<feature type="transmembrane region" description="Helical" evidence="7">
    <location>
        <begin position="264"/>
        <end position="283"/>
    </location>
</feature>
<feature type="transmembrane region" description="Helical" evidence="7">
    <location>
        <begin position="7"/>
        <end position="31"/>
    </location>
</feature>
<dbReference type="GO" id="GO:0055085">
    <property type="term" value="P:transmembrane transport"/>
    <property type="evidence" value="ECO:0007669"/>
    <property type="project" value="InterPro"/>
</dbReference>
<dbReference type="OrthoDB" id="9805778at2"/>
<evidence type="ECO:0000256" key="7">
    <source>
        <dbReference type="RuleBase" id="RU363032"/>
    </source>
</evidence>
<feature type="transmembrane region" description="Helical" evidence="7">
    <location>
        <begin position="105"/>
        <end position="125"/>
    </location>
</feature>
<dbReference type="Proteomes" id="UP000033514">
    <property type="component" value="Unassembled WGS sequence"/>
</dbReference>
<dbReference type="PANTHER" id="PTHR43005:SF1">
    <property type="entry name" value="SPERMIDINE_PUTRESCINE TRANSPORT SYSTEM PERMEASE PROTEIN"/>
    <property type="match status" value="1"/>
</dbReference>
<evidence type="ECO:0000256" key="4">
    <source>
        <dbReference type="ARBA" id="ARBA00022692"/>
    </source>
</evidence>
<dbReference type="InterPro" id="IPR035906">
    <property type="entry name" value="MetI-like_sf"/>
</dbReference>
<protein>
    <submittedName>
        <fullName evidence="9">ABC transporter permease</fullName>
    </submittedName>
</protein>
<name>A0A0F5L821_9HYPH</name>
<evidence type="ECO:0000256" key="2">
    <source>
        <dbReference type="ARBA" id="ARBA00022448"/>
    </source>
</evidence>
<keyword evidence="10" id="KW-1185">Reference proteome</keyword>
<keyword evidence="2 7" id="KW-0813">Transport</keyword>
<dbReference type="SUPFAM" id="SSF161098">
    <property type="entry name" value="MetI-like"/>
    <property type="match status" value="1"/>
</dbReference>
<dbReference type="GO" id="GO:0005886">
    <property type="term" value="C:plasma membrane"/>
    <property type="evidence" value="ECO:0007669"/>
    <property type="project" value="UniProtKB-SubCell"/>
</dbReference>
<dbReference type="RefSeq" id="WP_046143829.1">
    <property type="nucleotide sequence ID" value="NZ_LAJG01000024.1"/>
</dbReference>
<evidence type="ECO:0000256" key="1">
    <source>
        <dbReference type="ARBA" id="ARBA00004651"/>
    </source>
</evidence>
<dbReference type="AlphaFoldDB" id="A0A0F5L821"/>
<dbReference type="PATRIC" id="fig|361041.3.peg.2197"/>
<evidence type="ECO:0000313" key="10">
    <source>
        <dbReference type="Proteomes" id="UP000033514"/>
    </source>
</evidence>
<dbReference type="Gene3D" id="1.10.3720.10">
    <property type="entry name" value="MetI-like"/>
    <property type="match status" value="1"/>
</dbReference>
<feature type="transmembrane region" description="Helical" evidence="7">
    <location>
        <begin position="209"/>
        <end position="235"/>
    </location>
</feature>
<accession>A0A0F5L821</accession>
<comment type="similarity">
    <text evidence="7">Belongs to the binding-protein-dependent transport system permease family.</text>
</comment>
<dbReference type="CDD" id="cd06261">
    <property type="entry name" value="TM_PBP2"/>
    <property type="match status" value="1"/>
</dbReference>
<evidence type="ECO:0000259" key="8">
    <source>
        <dbReference type="PROSITE" id="PS50928"/>
    </source>
</evidence>
<dbReference type="PROSITE" id="PS50928">
    <property type="entry name" value="ABC_TM1"/>
    <property type="match status" value="1"/>
</dbReference>
<comment type="caution">
    <text evidence="9">The sequence shown here is derived from an EMBL/GenBank/DDBJ whole genome shotgun (WGS) entry which is preliminary data.</text>
</comment>
<evidence type="ECO:0000313" key="9">
    <source>
        <dbReference type="EMBL" id="KKB77777.1"/>
    </source>
</evidence>
<dbReference type="PANTHER" id="PTHR43005">
    <property type="entry name" value="BLR7065 PROTEIN"/>
    <property type="match status" value="1"/>
</dbReference>
<feature type="domain" description="ABC transmembrane type-1" evidence="8">
    <location>
        <begin position="68"/>
        <end position="282"/>
    </location>
</feature>
<keyword evidence="6 7" id="KW-0472">Membrane</keyword>
<gene>
    <name evidence="9" type="ORF">VW35_14055</name>
</gene>
<organism evidence="9 10">
    <name type="scientific">Devosia soli</name>
    <dbReference type="NCBI Taxonomy" id="361041"/>
    <lineage>
        <taxon>Bacteria</taxon>
        <taxon>Pseudomonadati</taxon>
        <taxon>Pseudomonadota</taxon>
        <taxon>Alphaproteobacteria</taxon>
        <taxon>Hyphomicrobiales</taxon>
        <taxon>Devosiaceae</taxon>
        <taxon>Devosia</taxon>
    </lineage>
</organism>